<dbReference type="Proteomes" id="UP000252015">
    <property type="component" value="Unassembled WGS sequence"/>
</dbReference>
<organism evidence="1 2">
    <name type="scientific">Mycobacterium shimoidei</name>
    <dbReference type="NCBI Taxonomy" id="29313"/>
    <lineage>
        <taxon>Bacteria</taxon>
        <taxon>Bacillati</taxon>
        <taxon>Actinomycetota</taxon>
        <taxon>Actinomycetes</taxon>
        <taxon>Mycobacteriales</taxon>
        <taxon>Mycobacteriaceae</taxon>
        <taxon>Mycobacterium</taxon>
    </lineage>
</organism>
<sequence length="145" mass="15560">MAEGVVLTRAAALLTLTPAGPSPTGSLSIVVTAQALAEYDLLLAKCCVDIDLADVPGGVQHTYEMVTRPIRLDTLSSDPAVVIRAIDIVGRTDLVMAVRFELNDRFKQRTSVFRHDFGDICLTAESPVATRRLPLSRLPAANDAT</sequence>
<dbReference type="EMBL" id="UEGW01000001">
    <property type="protein sequence ID" value="SRX96194.1"/>
    <property type="molecule type" value="Genomic_DNA"/>
</dbReference>
<keyword evidence="2" id="KW-1185">Reference proteome</keyword>
<evidence type="ECO:0000313" key="2">
    <source>
        <dbReference type="Proteomes" id="UP000252015"/>
    </source>
</evidence>
<gene>
    <name evidence="1" type="ORF">MSP7336_04470</name>
</gene>
<protein>
    <submittedName>
        <fullName evidence="1">Uncharacterized protein</fullName>
    </submittedName>
</protein>
<dbReference type="AlphaFoldDB" id="A0A375Z4U9"/>
<accession>A0A375Z4U9</accession>
<reference evidence="1 2" key="1">
    <citation type="submission" date="2018-05" db="EMBL/GenBank/DDBJ databases">
        <authorList>
            <consortium name="IHU Genomes"/>
        </authorList>
    </citation>
    <scope>NUCLEOTIDE SEQUENCE [LARGE SCALE GENOMIC DNA]</scope>
    <source>
        <strain evidence="1 2">P7336</strain>
    </source>
</reference>
<proteinExistence type="predicted"/>
<name>A0A375Z4U9_MYCSH</name>
<evidence type="ECO:0000313" key="1">
    <source>
        <dbReference type="EMBL" id="SRX96194.1"/>
    </source>
</evidence>
<dbReference type="STRING" id="29313.BHQ16_19305"/>